<accession>B4VJE3</accession>
<dbReference type="AlphaFoldDB" id="B4VJE3"/>
<dbReference type="eggNOG" id="ENOG502ZT1C">
    <property type="taxonomic scope" value="Bacteria"/>
</dbReference>
<dbReference type="EMBL" id="DS989842">
    <property type="protein sequence ID" value="EDX77934.1"/>
    <property type="molecule type" value="Genomic_DNA"/>
</dbReference>
<protein>
    <submittedName>
        <fullName evidence="1">PEP-CTERM putative exosortase interaction domain protein</fullName>
    </submittedName>
</protein>
<organism evidence="1 2">
    <name type="scientific">Coleofasciculus chthonoplastes PCC 7420</name>
    <dbReference type="NCBI Taxonomy" id="118168"/>
    <lineage>
        <taxon>Bacteria</taxon>
        <taxon>Bacillati</taxon>
        <taxon>Cyanobacteriota</taxon>
        <taxon>Cyanophyceae</taxon>
        <taxon>Coleofasciculales</taxon>
        <taxon>Coleofasciculaceae</taxon>
        <taxon>Coleofasciculus</taxon>
    </lineage>
</organism>
<name>B4VJE3_9CYAN</name>
<proteinExistence type="predicted"/>
<dbReference type="HOGENOM" id="CLU_1270489_0_0_3"/>
<gene>
    <name evidence="1" type="ORF">MC7420_7672</name>
</gene>
<keyword evidence="2" id="KW-1185">Reference proteome</keyword>
<evidence type="ECO:0000313" key="1">
    <source>
        <dbReference type="EMBL" id="EDX77934.1"/>
    </source>
</evidence>
<sequence length="217" mass="23182">MAPVEAATVTNLKYSGYLSVQSQYLPYLPGVDITGDEVTIPIDQDFDIDNLSGRLSDTGDTMLTIPWKNASDTLSDLFPEFLSFFYQDDLLTSFQGSGSVFDIQNNKLSDFNFIYDTPTGEMVVDGYDFNEIESCLSATCIVTGQGGISLSVPVAAIGIPIPGTIPVDADISFNLTQTAKPLSSTQTPSAPEPSFLLASLLAGGGLLNAKRKRAKVS</sequence>
<dbReference type="Proteomes" id="UP000003835">
    <property type="component" value="Unassembled WGS sequence"/>
</dbReference>
<reference evidence="1 2" key="1">
    <citation type="submission" date="2008-07" db="EMBL/GenBank/DDBJ databases">
        <authorList>
            <person name="Tandeau de Marsac N."/>
            <person name="Ferriera S."/>
            <person name="Johnson J."/>
            <person name="Kravitz S."/>
            <person name="Beeson K."/>
            <person name="Sutton G."/>
            <person name="Rogers Y.-H."/>
            <person name="Friedman R."/>
            <person name="Frazier M."/>
            <person name="Venter J.C."/>
        </authorList>
    </citation>
    <scope>NUCLEOTIDE SEQUENCE [LARGE SCALE GENOMIC DNA]</scope>
    <source>
        <strain evidence="1 2">PCC 7420</strain>
    </source>
</reference>
<evidence type="ECO:0000313" key="2">
    <source>
        <dbReference type="Proteomes" id="UP000003835"/>
    </source>
</evidence>